<dbReference type="EMBL" id="CAJOBH010261222">
    <property type="protein sequence ID" value="CAF5155612.1"/>
    <property type="molecule type" value="Genomic_DNA"/>
</dbReference>
<evidence type="ECO:0000313" key="7">
    <source>
        <dbReference type="Proteomes" id="UP000681720"/>
    </source>
</evidence>
<name>A0A8S3JRJ2_9BILA</name>
<feature type="binding site" evidence="3">
    <location>
        <begin position="24"/>
        <end position="30"/>
    </location>
    <ligand>
        <name>substrate</name>
    </ligand>
</feature>
<dbReference type="InterPro" id="IPR029021">
    <property type="entry name" value="Prot-tyrosine_phosphatase-like"/>
</dbReference>
<dbReference type="Proteomes" id="UP000681967">
    <property type="component" value="Unassembled WGS sequence"/>
</dbReference>
<dbReference type="GO" id="GO:0046856">
    <property type="term" value="P:phosphatidylinositol dephosphorylation"/>
    <property type="evidence" value="ECO:0007669"/>
    <property type="project" value="TreeGrafter"/>
</dbReference>
<evidence type="ECO:0000256" key="3">
    <source>
        <dbReference type="PIRSR" id="PIRSR630564-2"/>
    </source>
</evidence>
<dbReference type="AlphaFoldDB" id="A0A8S3JRJ2"/>
<comment type="similarity">
    <text evidence="1">Belongs to the protein-tyrosine phosphatase family. Non-receptor class myotubularin subfamily.</text>
</comment>
<gene>
    <name evidence="5" type="ORF">BYL167_LOCUS73339</name>
    <name evidence="6" type="ORF">GIL414_LOCUS84493</name>
</gene>
<dbReference type="GO" id="GO:0004438">
    <property type="term" value="F:phosphatidylinositol-3-phosphate phosphatase activity"/>
    <property type="evidence" value="ECO:0007669"/>
    <property type="project" value="TreeGrafter"/>
</dbReference>
<feature type="non-terminal residue" evidence="6">
    <location>
        <position position="124"/>
    </location>
</feature>
<feature type="non-terminal residue" evidence="6">
    <location>
        <position position="1"/>
    </location>
</feature>
<dbReference type="PANTHER" id="PTHR10807">
    <property type="entry name" value="MYOTUBULARIN-RELATED"/>
    <property type="match status" value="1"/>
</dbReference>
<evidence type="ECO:0000313" key="5">
    <source>
        <dbReference type="EMBL" id="CAF5155612.1"/>
    </source>
</evidence>
<dbReference type="EMBL" id="CAJOBJ010366532">
    <property type="protein sequence ID" value="CAF5221329.1"/>
    <property type="molecule type" value="Genomic_DNA"/>
</dbReference>
<dbReference type="Proteomes" id="UP000681720">
    <property type="component" value="Unassembled WGS sequence"/>
</dbReference>
<comment type="caution">
    <text evidence="6">The sequence shown here is derived from an EMBL/GenBank/DDBJ whole genome shotgun (WGS) entry which is preliminary data.</text>
</comment>
<dbReference type="PROSITE" id="PS51339">
    <property type="entry name" value="PPASE_MYOTUBULARIN"/>
    <property type="match status" value="1"/>
</dbReference>
<accession>A0A8S3JRJ2</accession>
<dbReference type="GO" id="GO:0005737">
    <property type="term" value="C:cytoplasm"/>
    <property type="evidence" value="ECO:0007669"/>
    <property type="project" value="TreeGrafter"/>
</dbReference>
<reference evidence="6" key="1">
    <citation type="submission" date="2021-02" db="EMBL/GenBank/DDBJ databases">
        <authorList>
            <person name="Nowell W R."/>
        </authorList>
    </citation>
    <scope>NUCLEOTIDE SEQUENCE</scope>
</reference>
<organism evidence="6 7">
    <name type="scientific">Rotaria magnacalcarata</name>
    <dbReference type="NCBI Taxonomy" id="392030"/>
    <lineage>
        <taxon>Eukaryota</taxon>
        <taxon>Metazoa</taxon>
        <taxon>Spiralia</taxon>
        <taxon>Gnathifera</taxon>
        <taxon>Rotifera</taxon>
        <taxon>Eurotatoria</taxon>
        <taxon>Bdelloidea</taxon>
        <taxon>Philodinida</taxon>
        <taxon>Philodinidae</taxon>
        <taxon>Rotaria</taxon>
    </lineage>
</organism>
<evidence type="ECO:0000259" key="4">
    <source>
        <dbReference type="PROSITE" id="PS51339"/>
    </source>
</evidence>
<proteinExistence type="inferred from homology"/>
<evidence type="ECO:0000313" key="6">
    <source>
        <dbReference type="EMBL" id="CAF5221329.1"/>
    </source>
</evidence>
<dbReference type="GO" id="GO:0052629">
    <property type="term" value="F:phosphatidylinositol-3,5-bisphosphate 3-phosphatase activity"/>
    <property type="evidence" value="ECO:0007669"/>
    <property type="project" value="TreeGrafter"/>
</dbReference>
<sequence length="124" mass="14261">AILTAAIRLVSLVHNEKRSVLVHCSDGWDRTAQLTSLAMLMLDAHYRTLNGYMILIEKEWISFGHKFFLRIGHGDKSDSERSPVFLQFLDCTFQLLQQFPSAFEFNEKLLITIADNLYSCQYGT</sequence>
<evidence type="ECO:0000256" key="1">
    <source>
        <dbReference type="ARBA" id="ARBA00007471"/>
    </source>
</evidence>
<dbReference type="InterPro" id="IPR030564">
    <property type="entry name" value="Myotubularin"/>
</dbReference>
<dbReference type="InterPro" id="IPR016130">
    <property type="entry name" value="Tyr_Pase_AS"/>
</dbReference>
<dbReference type="PANTHER" id="PTHR10807:SF128">
    <property type="entry name" value="PHOSPHATIDYLINOSITOL-3,5-BISPHOSPHATE 3-PHOSPHATASE"/>
    <property type="match status" value="1"/>
</dbReference>
<dbReference type="SUPFAM" id="SSF52799">
    <property type="entry name" value="(Phosphotyrosine protein) phosphatases II"/>
    <property type="match status" value="1"/>
</dbReference>
<dbReference type="GO" id="GO:0016020">
    <property type="term" value="C:membrane"/>
    <property type="evidence" value="ECO:0007669"/>
    <property type="project" value="TreeGrafter"/>
</dbReference>
<protein>
    <recommendedName>
        <fullName evidence="4">Myotubularin phosphatase domain-containing protein</fullName>
    </recommendedName>
</protein>
<feature type="active site" description="Phosphocysteine intermediate" evidence="2">
    <location>
        <position position="24"/>
    </location>
</feature>
<dbReference type="PROSITE" id="PS00383">
    <property type="entry name" value="TYR_PHOSPHATASE_1"/>
    <property type="match status" value="1"/>
</dbReference>
<dbReference type="InterPro" id="IPR010569">
    <property type="entry name" value="Myotubularin-like_Pase_dom"/>
</dbReference>
<dbReference type="Pfam" id="PF06602">
    <property type="entry name" value="Myotub-related"/>
    <property type="match status" value="1"/>
</dbReference>
<evidence type="ECO:0000256" key="2">
    <source>
        <dbReference type="PIRSR" id="PIRSR630564-1"/>
    </source>
</evidence>
<feature type="domain" description="Myotubularin phosphatase" evidence="4">
    <location>
        <begin position="1"/>
        <end position="124"/>
    </location>
</feature>